<dbReference type="AlphaFoldDB" id="A0AA48RFX1"/>
<keyword evidence="2" id="KW-1185">Reference proteome</keyword>
<reference evidence="1" key="1">
    <citation type="submission" date="2023-07" db="EMBL/GenBank/DDBJ databases">
        <authorList>
            <person name="Ivanov I."/>
            <person name="Teneva D."/>
            <person name="Stoikov I."/>
        </authorList>
    </citation>
    <scope>NUCLEOTIDE SEQUENCE</scope>
    <source>
        <strain evidence="1">4475</strain>
    </source>
</reference>
<dbReference type="RefSeq" id="WP_304414996.1">
    <property type="nucleotide sequence ID" value="NZ_OY569118.1"/>
</dbReference>
<evidence type="ECO:0000313" key="2">
    <source>
        <dbReference type="Proteomes" id="UP001189619"/>
    </source>
</evidence>
<sequence>MLKQRYVAFMDVLGFRTIVSVKGEEFVGQQLSSLFNHALVAALNNETTTVEDRLVNPQIKSNIEFVLFSDSVLLYTPDDSPEYLEEMIYILNRFMTRTIFHGFPLRGGLVKGNLYVDPPNFVGQAQIKAYDLEQVQEWSGIIVHESCFETSAEMQVRDKLLASKDIIETLVPEKGFITKRKRIKERVRLKRRVVINWPEYAGVWFRGKEDFKRRFSENTGEPTNIKAKRKRDYTVKFLMENLGASKKPPALQFKAEFPASLTIPPSK</sequence>
<proteinExistence type="predicted"/>
<organism evidence="1 2">
    <name type="scientific">Brevibacillus aydinogluensis</name>
    <dbReference type="NCBI Taxonomy" id="927786"/>
    <lineage>
        <taxon>Bacteria</taxon>
        <taxon>Bacillati</taxon>
        <taxon>Bacillota</taxon>
        <taxon>Bacilli</taxon>
        <taxon>Bacillales</taxon>
        <taxon>Paenibacillaceae</taxon>
        <taxon>Brevibacillus</taxon>
    </lineage>
</organism>
<accession>A0AA48RFX1</accession>
<evidence type="ECO:0008006" key="3">
    <source>
        <dbReference type="Google" id="ProtNLM"/>
    </source>
</evidence>
<dbReference type="Proteomes" id="UP001189619">
    <property type="component" value="Chromosome"/>
</dbReference>
<dbReference type="KEGG" id="bayd:BSPP4475_01760"/>
<gene>
    <name evidence="1" type="ORF">BSPP4475_01760</name>
</gene>
<dbReference type="EMBL" id="OY569118">
    <property type="protein sequence ID" value="CAJ1001050.1"/>
    <property type="molecule type" value="Genomic_DNA"/>
</dbReference>
<protein>
    <recommendedName>
        <fullName evidence="3">Guanylate cyclase domain-containing protein</fullName>
    </recommendedName>
</protein>
<evidence type="ECO:0000313" key="1">
    <source>
        <dbReference type="EMBL" id="CAJ1001050.1"/>
    </source>
</evidence>
<name>A0AA48RFX1_9BACL</name>